<protein>
    <submittedName>
        <fullName evidence="8">Zn(2)-C6 fungal-type domain-containing protein</fullName>
    </submittedName>
</protein>
<feature type="domain" description="Zn(2)-C6 fungal-type" evidence="7">
    <location>
        <begin position="203"/>
        <end position="236"/>
    </location>
</feature>
<organism evidence="8 9">
    <name type="scientific">Favolaschia claudopus</name>
    <dbReference type="NCBI Taxonomy" id="2862362"/>
    <lineage>
        <taxon>Eukaryota</taxon>
        <taxon>Fungi</taxon>
        <taxon>Dikarya</taxon>
        <taxon>Basidiomycota</taxon>
        <taxon>Agaricomycotina</taxon>
        <taxon>Agaricomycetes</taxon>
        <taxon>Agaricomycetidae</taxon>
        <taxon>Agaricales</taxon>
        <taxon>Marasmiineae</taxon>
        <taxon>Mycenaceae</taxon>
        <taxon>Favolaschia</taxon>
    </lineage>
</organism>
<dbReference type="GO" id="GO:0000981">
    <property type="term" value="F:DNA-binding transcription factor activity, RNA polymerase II-specific"/>
    <property type="evidence" value="ECO:0007669"/>
    <property type="project" value="InterPro"/>
</dbReference>
<keyword evidence="4" id="KW-0804">Transcription</keyword>
<evidence type="ECO:0000256" key="2">
    <source>
        <dbReference type="ARBA" id="ARBA00022723"/>
    </source>
</evidence>
<dbReference type="Gene3D" id="4.10.240.10">
    <property type="entry name" value="Zn(2)-C6 fungal-type DNA-binding domain"/>
    <property type="match status" value="1"/>
</dbReference>
<dbReference type="InterPro" id="IPR050815">
    <property type="entry name" value="TF_fung"/>
</dbReference>
<dbReference type="InterPro" id="IPR001138">
    <property type="entry name" value="Zn2Cys6_DnaBD"/>
</dbReference>
<feature type="region of interest" description="Disordered" evidence="6">
    <location>
        <begin position="139"/>
        <end position="197"/>
    </location>
</feature>
<feature type="compositionally biased region" description="Low complexity" evidence="6">
    <location>
        <begin position="280"/>
        <end position="311"/>
    </location>
</feature>
<dbReference type="GO" id="GO:0005634">
    <property type="term" value="C:nucleus"/>
    <property type="evidence" value="ECO:0007669"/>
    <property type="project" value="UniProtKB-SubCell"/>
</dbReference>
<dbReference type="PROSITE" id="PS50048">
    <property type="entry name" value="ZN2_CY6_FUNGAL_2"/>
    <property type="match status" value="1"/>
</dbReference>
<dbReference type="SUPFAM" id="SSF57701">
    <property type="entry name" value="Zn2/Cys6 DNA-binding domain"/>
    <property type="match status" value="1"/>
</dbReference>
<feature type="region of interest" description="Disordered" evidence="6">
    <location>
        <begin position="218"/>
        <end position="312"/>
    </location>
</feature>
<dbReference type="PANTHER" id="PTHR47338:SF5">
    <property type="entry name" value="ZN(II)2CYS6 TRANSCRIPTION FACTOR (EUROFUNG)"/>
    <property type="match status" value="1"/>
</dbReference>
<dbReference type="SMART" id="SM00066">
    <property type="entry name" value="GAL4"/>
    <property type="match status" value="1"/>
</dbReference>
<comment type="subcellular location">
    <subcellularLocation>
        <location evidence="1">Nucleus</location>
    </subcellularLocation>
</comment>
<dbReference type="EMBL" id="JAWWNJ010000009">
    <property type="protein sequence ID" value="KAK7048512.1"/>
    <property type="molecule type" value="Genomic_DNA"/>
</dbReference>
<dbReference type="CDD" id="cd00067">
    <property type="entry name" value="GAL4"/>
    <property type="match status" value="1"/>
</dbReference>
<keyword evidence="9" id="KW-1185">Reference proteome</keyword>
<evidence type="ECO:0000256" key="4">
    <source>
        <dbReference type="ARBA" id="ARBA00023163"/>
    </source>
</evidence>
<accession>A0AAW0DAN6</accession>
<evidence type="ECO:0000256" key="5">
    <source>
        <dbReference type="ARBA" id="ARBA00023242"/>
    </source>
</evidence>
<evidence type="ECO:0000259" key="7">
    <source>
        <dbReference type="PROSITE" id="PS50048"/>
    </source>
</evidence>
<evidence type="ECO:0000313" key="9">
    <source>
        <dbReference type="Proteomes" id="UP001362999"/>
    </source>
</evidence>
<dbReference type="PANTHER" id="PTHR47338">
    <property type="entry name" value="ZN(II)2CYS6 TRANSCRIPTION FACTOR (EUROFUNG)-RELATED"/>
    <property type="match status" value="1"/>
</dbReference>
<evidence type="ECO:0000256" key="3">
    <source>
        <dbReference type="ARBA" id="ARBA00023015"/>
    </source>
</evidence>
<keyword evidence="5" id="KW-0539">Nucleus</keyword>
<proteinExistence type="predicted"/>
<dbReference type="Proteomes" id="UP001362999">
    <property type="component" value="Unassembled WGS sequence"/>
</dbReference>
<dbReference type="Pfam" id="PF00172">
    <property type="entry name" value="Zn_clus"/>
    <property type="match status" value="1"/>
</dbReference>
<dbReference type="CDD" id="cd12148">
    <property type="entry name" value="fungal_TF_MHR"/>
    <property type="match status" value="1"/>
</dbReference>
<feature type="compositionally biased region" description="Polar residues" evidence="6">
    <location>
        <begin position="145"/>
        <end position="166"/>
    </location>
</feature>
<reference evidence="8 9" key="1">
    <citation type="journal article" date="2024" name="J Genomics">
        <title>Draft genome sequencing and assembly of Favolaschia claudopus CIRM-BRFM 2984 isolated from oak limbs.</title>
        <authorList>
            <person name="Navarro D."/>
            <person name="Drula E."/>
            <person name="Chaduli D."/>
            <person name="Cazenave R."/>
            <person name="Ahrendt S."/>
            <person name="Wang J."/>
            <person name="Lipzen A."/>
            <person name="Daum C."/>
            <person name="Barry K."/>
            <person name="Grigoriev I.V."/>
            <person name="Favel A."/>
            <person name="Rosso M.N."/>
            <person name="Martin F."/>
        </authorList>
    </citation>
    <scope>NUCLEOTIDE SEQUENCE [LARGE SCALE GENOMIC DNA]</scope>
    <source>
        <strain evidence="8 9">CIRM-BRFM 2984</strain>
    </source>
</reference>
<sequence>MVTDSILPLLYISLSKQSLSFSTTNFLKAPSTHCNFYCTRPWFLSMYHRSREDLPQDPYNQRPLPDDSHRLYPQSHLIPRDNIYASGSHSVDDLDGHYAHRRYASGGSTGRYHDQLDYSMPHLPPMSPGMARIDTQFTHRDPPLATSQPLSATSVDISGESESWSPTLPAKPRKTRREKPRIELAPDQPPTTQGKPRARVYVACVQCRTRKIRCDGAKPVCHNCGKRSSGSSECNYDPLPKRRGPDKTPGARQRVARKSTDGGGTRGRRRTSSADAQDYVPGQSSNQSQQSFAFPSPSSSEQSPEEYVVSPHEARIDPPFLSPCPCHGLTHCPSSGTGVLGQTLPGPQITVPLGTNSLNILLSSPIDAPVSRSFISEYETNDDDPGIHINSTITTTIVGQPTLDFSRKTWWDNLLVLYQSPTSMRLESLTSAQRIIAIRRISSDIRFLFHCSSYWFSFVHIPTFFTNFYDPVKRDMLQPSLILSALALGVFFRSSEIELGQRGRERALMFREEAQSALEASLNAGWVDDTLAQAAWLLALFEVCANPNHTSERSSSAMVTLDSIIRSLSLTLVDLDEPSTSTFSPGKVPAVADALMGAHQHHRPYSSGLPVSNDHGCVCASLTLKEQWPKALEHTPLWAQTPAWDPSWSEAEIRKESIRRLCWSSIVLAAGHSSYSSATRSHTVSLFIADPSNYALLFSGEAMVHSPNVVHTPSPKDTIWALYDRAFLLWHACIKIRNDTAAPVADKGHFAIKAWLEADAIEEALNRHTCGIERAFVYLGREYIFKCVVTIFGSCSISLTASFSTRMCITYEFQRFVPLVSANVSGLFHRPKAEEWLGHQAIVAQQFMNGMHTITGNSNNHLSRRPFFIFWFMGQVSRCLSLWQCDKSMSIALEVGKSLLAPIDYLASLWPCAEQRYRYDSLRERLREACQLAGIPLPPPINLTVPSSTIIEEYV</sequence>
<evidence type="ECO:0000313" key="8">
    <source>
        <dbReference type="EMBL" id="KAK7048512.1"/>
    </source>
</evidence>
<dbReference type="AlphaFoldDB" id="A0AAW0DAN6"/>
<keyword evidence="3" id="KW-0805">Transcription regulation</keyword>
<dbReference type="InterPro" id="IPR036864">
    <property type="entry name" value="Zn2-C6_fun-type_DNA-bd_sf"/>
</dbReference>
<keyword evidence="2" id="KW-0479">Metal-binding</keyword>
<comment type="caution">
    <text evidence="8">The sequence shown here is derived from an EMBL/GenBank/DDBJ whole genome shotgun (WGS) entry which is preliminary data.</text>
</comment>
<evidence type="ECO:0000256" key="1">
    <source>
        <dbReference type="ARBA" id="ARBA00004123"/>
    </source>
</evidence>
<dbReference type="GO" id="GO:0008270">
    <property type="term" value="F:zinc ion binding"/>
    <property type="evidence" value="ECO:0007669"/>
    <property type="project" value="InterPro"/>
</dbReference>
<gene>
    <name evidence="8" type="ORF">R3P38DRAFT_2606285</name>
</gene>
<evidence type="ECO:0000256" key="6">
    <source>
        <dbReference type="SAM" id="MobiDB-lite"/>
    </source>
</evidence>
<name>A0AAW0DAN6_9AGAR</name>